<proteinExistence type="predicted"/>
<feature type="signal peptide" evidence="1">
    <location>
        <begin position="1"/>
        <end position="22"/>
    </location>
</feature>
<evidence type="ECO:0000256" key="1">
    <source>
        <dbReference type="SAM" id="SignalP"/>
    </source>
</evidence>
<name>A0A9E2KAA4_9FIRM</name>
<evidence type="ECO:0000313" key="2">
    <source>
        <dbReference type="EMBL" id="MBU3803934.1"/>
    </source>
</evidence>
<keyword evidence="1" id="KW-0732">Signal</keyword>
<comment type="caution">
    <text evidence="2">The sequence shown here is derived from an EMBL/GenBank/DDBJ whole genome shotgun (WGS) entry which is preliminary data.</text>
</comment>
<protein>
    <submittedName>
        <fullName evidence="2">Uncharacterized protein</fullName>
    </submittedName>
</protein>
<sequence>MKSKIILAILCICLIVAGGATAYYCFDLGEAPDYSSGMFVDRGESDGYATSYNLLTCL</sequence>
<dbReference type="Proteomes" id="UP000824229">
    <property type="component" value="Unassembled WGS sequence"/>
</dbReference>
<feature type="chain" id="PRO_5039373382" evidence="1">
    <location>
        <begin position="23"/>
        <end position="58"/>
    </location>
</feature>
<reference evidence="2" key="1">
    <citation type="journal article" date="2021" name="PeerJ">
        <title>Extensive microbial diversity within the chicken gut microbiome revealed by metagenomics and culture.</title>
        <authorList>
            <person name="Gilroy R."/>
            <person name="Ravi A."/>
            <person name="Getino M."/>
            <person name="Pursley I."/>
            <person name="Horton D.L."/>
            <person name="Alikhan N.F."/>
            <person name="Baker D."/>
            <person name="Gharbi K."/>
            <person name="Hall N."/>
            <person name="Watson M."/>
            <person name="Adriaenssens E.M."/>
            <person name="Foster-Nyarko E."/>
            <person name="Jarju S."/>
            <person name="Secka A."/>
            <person name="Antonio M."/>
            <person name="Oren A."/>
            <person name="Chaudhuri R.R."/>
            <person name="La Ragione R."/>
            <person name="Hildebrand F."/>
            <person name="Pallen M.J."/>
        </authorList>
    </citation>
    <scope>NUCLEOTIDE SEQUENCE</scope>
    <source>
        <strain evidence="2">B5-657</strain>
    </source>
</reference>
<reference evidence="2" key="2">
    <citation type="submission" date="2021-04" db="EMBL/GenBank/DDBJ databases">
        <authorList>
            <person name="Gilroy R."/>
        </authorList>
    </citation>
    <scope>NUCLEOTIDE SEQUENCE</scope>
    <source>
        <strain evidence="2">B5-657</strain>
    </source>
</reference>
<evidence type="ECO:0000313" key="3">
    <source>
        <dbReference type="Proteomes" id="UP000824229"/>
    </source>
</evidence>
<accession>A0A9E2KAA4</accession>
<dbReference type="EMBL" id="JAHLFQ010000086">
    <property type="protein sequence ID" value="MBU3803934.1"/>
    <property type="molecule type" value="Genomic_DNA"/>
</dbReference>
<organism evidence="2 3">
    <name type="scientific">Candidatus Cellulosilyticum pullistercoris</name>
    <dbReference type="NCBI Taxonomy" id="2838521"/>
    <lineage>
        <taxon>Bacteria</taxon>
        <taxon>Bacillati</taxon>
        <taxon>Bacillota</taxon>
        <taxon>Clostridia</taxon>
        <taxon>Lachnospirales</taxon>
        <taxon>Cellulosilyticaceae</taxon>
        <taxon>Cellulosilyticum</taxon>
    </lineage>
</organism>
<dbReference type="AlphaFoldDB" id="A0A9E2KAA4"/>
<gene>
    <name evidence="2" type="ORF">H9872_04165</name>
</gene>